<reference evidence="1" key="1">
    <citation type="journal article" date="2014" name="Int. J. Syst. Evol. Microbiol.">
        <title>Complete genome sequence of Corynebacterium casei LMG S-19264T (=DSM 44701T), isolated from a smear-ripened cheese.</title>
        <authorList>
            <consortium name="US DOE Joint Genome Institute (JGI-PGF)"/>
            <person name="Walter F."/>
            <person name="Albersmeier A."/>
            <person name="Kalinowski J."/>
            <person name="Ruckert C."/>
        </authorList>
    </citation>
    <scope>NUCLEOTIDE SEQUENCE</scope>
    <source>
        <strain evidence="1">JCM 4633</strain>
    </source>
</reference>
<dbReference type="Proteomes" id="UP000646244">
    <property type="component" value="Unassembled WGS sequence"/>
</dbReference>
<evidence type="ECO:0000313" key="2">
    <source>
        <dbReference type="Proteomes" id="UP000646244"/>
    </source>
</evidence>
<protein>
    <submittedName>
        <fullName evidence="1">Uncharacterized protein</fullName>
    </submittedName>
</protein>
<dbReference type="EMBL" id="BMVB01000004">
    <property type="protein sequence ID" value="GHC43341.1"/>
    <property type="molecule type" value="Genomic_DNA"/>
</dbReference>
<reference evidence="1" key="2">
    <citation type="submission" date="2020-09" db="EMBL/GenBank/DDBJ databases">
        <authorList>
            <person name="Sun Q."/>
            <person name="Ohkuma M."/>
        </authorList>
    </citation>
    <scope>NUCLEOTIDE SEQUENCE</scope>
    <source>
        <strain evidence="1">JCM 4633</strain>
    </source>
</reference>
<name>A0A918TF25_STRCJ</name>
<evidence type="ECO:0000313" key="1">
    <source>
        <dbReference type="EMBL" id="GHC43341.1"/>
    </source>
</evidence>
<organism evidence="1 2">
    <name type="scientific">Streptomyces cinnamoneus</name>
    <name type="common">Streptoverticillium cinnamoneum</name>
    <dbReference type="NCBI Taxonomy" id="53446"/>
    <lineage>
        <taxon>Bacteria</taxon>
        <taxon>Bacillati</taxon>
        <taxon>Actinomycetota</taxon>
        <taxon>Actinomycetes</taxon>
        <taxon>Kitasatosporales</taxon>
        <taxon>Streptomycetaceae</taxon>
        <taxon>Streptomyces</taxon>
        <taxon>Streptomyces cinnamoneus group</taxon>
    </lineage>
</organism>
<dbReference type="AlphaFoldDB" id="A0A918TF25"/>
<sequence length="97" mass="9936">MTGPGGSAGGTAWSGTVRERADRLRDQADRLRAGAGAVTLPGAEGTALRQRILTHAVRAETAALALERAAEALHGHEAVLAALARRRRAKGGAPHIG</sequence>
<accession>A0A918TF25</accession>
<dbReference type="RefSeq" id="WP_190109109.1">
    <property type="nucleotide sequence ID" value="NZ_BMVB01000004.1"/>
</dbReference>
<gene>
    <name evidence="1" type="ORF">GCM10010507_17790</name>
</gene>
<proteinExistence type="predicted"/>
<comment type="caution">
    <text evidence="1">The sequence shown here is derived from an EMBL/GenBank/DDBJ whole genome shotgun (WGS) entry which is preliminary data.</text>
</comment>